<dbReference type="PANTHER" id="PTHR37984">
    <property type="entry name" value="PROTEIN CBG26694"/>
    <property type="match status" value="1"/>
</dbReference>
<dbReference type="PANTHER" id="PTHR37984:SF5">
    <property type="entry name" value="PROTEIN NYNRIN-LIKE"/>
    <property type="match status" value="1"/>
</dbReference>
<dbReference type="Pfam" id="PF00665">
    <property type="entry name" value="rve"/>
    <property type="match status" value="1"/>
</dbReference>
<gene>
    <name evidence="2" type="primary">POLY</name>
</gene>
<dbReference type="InterPro" id="IPR001584">
    <property type="entry name" value="Integrase_cat-core"/>
</dbReference>
<protein>
    <submittedName>
        <fullName evidence="2">Retrovirus-related Pol polyprotein from transposon gypsy</fullName>
    </submittedName>
</protein>
<dbReference type="Gene3D" id="3.30.420.10">
    <property type="entry name" value="Ribonuclease H-like superfamily/Ribonuclease H"/>
    <property type="match status" value="1"/>
</dbReference>
<accession>V5GRP6</accession>
<dbReference type="InterPro" id="IPR012337">
    <property type="entry name" value="RNaseH-like_sf"/>
</dbReference>
<evidence type="ECO:0000259" key="1">
    <source>
        <dbReference type="PROSITE" id="PS50994"/>
    </source>
</evidence>
<feature type="domain" description="Integrase catalytic" evidence="1">
    <location>
        <begin position="23"/>
        <end position="187"/>
    </location>
</feature>
<dbReference type="PROSITE" id="PS50994">
    <property type="entry name" value="INTEGRASE"/>
    <property type="match status" value="1"/>
</dbReference>
<proteinExistence type="predicted"/>
<dbReference type="GO" id="GO:0003676">
    <property type="term" value="F:nucleic acid binding"/>
    <property type="evidence" value="ECO:0007669"/>
    <property type="project" value="InterPro"/>
</dbReference>
<sequence>MKEAITTYVNNCETCNRAKYDRHPQNPPIQKTETPVKPFDVIHIDILFFDKNQFLTVFDAFSKLGQAYPIPSRNAITTTNTILNYISHYGKPAKIICDQGSEFNNKIFTEFCQLHKINLHFTSIGNSNSNSPVERFHSTILDSIRALKLDNPTLNQETLIKLATIGYNNSIHSATQRTPLEIILGSPQNIEIDEKVITTNFIEK</sequence>
<dbReference type="InterPro" id="IPR050951">
    <property type="entry name" value="Retrovirus_Pol_polyprotein"/>
</dbReference>
<organism evidence="2">
    <name type="scientific">Anoplophora glabripennis</name>
    <name type="common">Asian longhorn beetle</name>
    <name type="synonym">Anoplophora nobilis</name>
    <dbReference type="NCBI Taxonomy" id="217634"/>
    <lineage>
        <taxon>Eukaryota</taxon>
        <taxon>Metazoa</taxon>
        <taxon>Ecdysozoa</taxon>
        <taxon>Arthropoda</taxon>
        <taxon>Hexapoda</taxon>
        <taxon>Insecta</taxon>
        <taxon>Pterygota</taxon>
        <taxon>Neoptera</taxon>
        <taxon>Endopterygota</taxon>
        <taxon>Coleoptera</taxon>
        <taxon>Polyphaga</taxon>
        <taxon>Cucujiformia</taxon>
        <taxon>Chrysomeloidea</taxon>
        <taxon>Cerambycidae</taxon>
        <taxon>Lamiinae</taxon>
        <taxon>Lamiini</taxon>
        <taxon>Anoplophora</taxon>
    </lineage>
</organism>
<feature type="non-terminal residue" evidence="2">
    <location>
        <position position="204"/>
    </location>
</feature>
<dbReference type="GO" id="GO:0015074">
    <property type="term" value="P:DNA integration"/>
    <property type="evidence" value="ECO:0007669"/>
    <property type="project" value="InterPro"/>
</dbReference>
<dbReference type="SUPFAM" id="SSF53098">
    <property type="entry name" value="Ribonuclease H-like"/>
    <property type="match status" value="1"/>
</dbReference>
<dbReference type="AlphaFoldDB" id="V5GRP6"/>
<dbReference type="InterPro" id="IPR036397">
    <property type="entry name" value="RNaseH_sf"/>
</dbReference>
<evidence type="ECO:0000313" key="2">
    <source>
        <dbReference type="EMBL" id="JAB64302.1"/>
    </source>
</evidence>
<reference evidence="2" key="1">
    <citation type="submission" date="2013-07" db="EMBL/GenBank/DDBJ databases">
        <title>Midgut Transcriptome Profiling of Anoplphora glabripennis, a Lignocellulose Degrading, Wood-Boring Cerambycid.</title>
        <authorList>
            <person name="Scully E.D."/>
            <person name="Hoover K."/>
            <person name="Carlson J.E."/>
            <person name="Tien M."/>
            <person name="Geib S.M."/>
        </authorList>
    </citation>
    <scope>NUCLEOTIDE SEQUENCE</scope>
</reference>
<name>V5GRP6_ANOGL</name>
<dbReference type="EMBL" id="GALX01004164">
    <property type="protein sequence ID" value="JAB64302.1"/>
    <property type="molecule type" value="Transcribed_RNA"/>
</dbReference>